<name>A0ABY0IGL4_9BACT</name>
<gene>
    <name evidence="2" type="ORF">DAY19_10440</name>
</gene>
<dbReference type="Pfam" id="PF03372">
    <property type="entry name" value="Exo_endo_phos"/>
    <property type="match status" value="1"/>
</dbReference>
<proteinExistence type="predicted"/>
<dbReference type="GO" id="GO:0004519">
    <property type="term" value="F:endonuclease activity"/>
    <property type="evidence" value="ECO:0007669"/>
    <property type="project" value="UniProtKB-KW"/>
</dbReference>
<dbReference type="InterPro" id="IPR005135">
    <property type="entry name" value="Endo/exonuclease/phosphatase"/>
</dbReference>
<keyword evidence="2" id="KW-0540">Nuclease</keyword>
<dbReference type="CDD" id="cd09083">
    <property type="entry name" value="EEP-1"/>
    <property type="match status" value="1"/>
</dbReference>
<dbReference type="EMBL" id="QDKL01000002">
    <property type="protein sequence ID" value="RZF22091.1"/>
    <property type="molecule type" value="Genomic_DNA"/>
</dbReference>
<keyword evidence="2" id="KW-0255">Endonuclease</keyword>
<feature type="domain" description="Endonuclease/exonuclease/phosphatase" evidence="1">
    <location>
        <begin position="8"/>
        <end position="249"/>
    </location>
</feature>
<dbReference type="Proteomes" id="UP000443582">
    <property type="component" value="Unassembled WGS sequence"/>
</dbReference>
<evidence type="ECO:0000259" key="1">
    <source>
        <dbReference type="Pfam" id="PF03372"/>
    </source>
</evidence>
<sequence>MFKFTVITSNIRFDNPADGEHDWHNRRKLLACAINGYHPDIIGTQEGWQPQLKDLEGLLQGLKIVEENRQWIDDRMYPSIYYRPSKFKLIHSGDIWLSETPYIAASKSFGSAFPRVCTWAILEARANNKKFFVVNAHLDHLKTNTRQEQINVLINEINRLRSDYPVILTGDFNESPFEQVRSIINQRIPELIDPWLEHKHEECESHHSFKGQREDGSRIDWILCSKDKLKCEEILMHKEESDGIYPSDHFPVVATISAK</sequence>
<dbReference type="PANTHER" id="PTHR12121">
    <property type="entry name" value="CARBON CATABOLITE REPRESSOR PROTEIN 4"/>
    <property type="match status" value="1"/>
</dbReference>
<dbReference type="RefSeq" id="WP_115362124.1">
    <property type="nucleotide sequence ID" value="NZ_QDKL01000002.1"/>
</dbReference>
<dbReference type="InterPro" id="IPR036691">
    <property type="entry name" value="Endo/exonu/phosph_ase_sf"/>
</dbReference>
<keyword evidence="2" id="KW-0378">Hydrolase</keyword>
<accession>A0ABY0IGL4</accession>
<dbReference type="SUPFAM" id="SSF56219">
    <property type="entry name" value="DNase I-like"/>
    <property type="match status" value="1"/>
</dbReference>
<dbReference type="InterPro" id="IPR050410">
    <property type="entry name" value="CCR4/nocturin_mRNA_transcr"/>
</dbReference>
<reference evidence="3" key="1">
    <citation type="journal article" date="2019" name="Int. J. Syst. Evol. Microbiol.">
        <title>Halobacteriovorax valvorus sp. nov., a novel prokaryotic predator isolated from coastal seawater of China.</title>
        <authorList>
            <person name="Chen M.-X."/>
        </authorList>
    </citation>
    <scope>NUCLEOTIDE SEQUENCE [LARGE SCALE GENOMIC DNA]</scope>
    <source>
        <strain evidence="3">BL9</strain>
    </source>
</reference>
<organism evidence="2 3">
    <name type="scientific">Halobacteriovorax vibrionivorans</name>
    <dbReference type="NCBI Taxonomy" id="2152716"/>
    <lineage>
        <taxon>Bacteria</taxon>
        <taxon>Pseudomonadati</taxon>
        <taxon>Bdellovibrionota</taxon>
        <taxon>Bacteriovoracia</taxon>
        <taxon>Bacteriovoracales</taxon>
        <taxon>Halobacteriovoraceae</taxon>
        <taxon>Halobacteriovorax</taxon>
    </lineage>
</organism>
<dbReference type="PANTHER" id="PTHR12121:SF36">
    <property type="entry name" value="ENDONUCLEASE_EXONUCLEASE_PHOSPHATASE DOMAIN-CONTAINING PROTEIN"/>
    <property type="match status" value="1"/>
</dbReference>
<evidence type="ECO:0000313" key="3">
    <source>
        <dbReference type="Proteomes" id="UP000443582"/>
    </source>
</evidence>
<keyword evidence="3" id="KW-1185">Reference proteome</keyword>
<protein>
    <submittedName>
        <fullName evidence="2">Endonuclease/exonuclease/phosphatase family protein</fullName>
    </submittedName>
</protein>
<comment type="caution">
    <text evidence="2">The sequence shown here is derived from an EMBL/GenBank/DDBJ whole genome shotgun (WGS) entry which is preliminary data.</text>
</comment>
<dbReference type="Gene3D" id="3.60.10.10">
    <property type="entry name" value="Endonuclease/exonuclease/phosphatase"/>
    <property type="match status" value="1"/>
</dbReference>
<evidence type="ECO:0000313" key="2">
    <source>
        <dbReference type="EMBL" id="RZF22091.1"/>
    </source>
</evidence>